<evidence type="ECO:0000256" key="1">
    <source>
        <dbReference type="ARBA" id="ARBA00004924"/>
    </source>
</evidence>
<dbReference type="InterPro" id="IPR037455">
    <property type="entry name" value="LucA/IucC-like"/>
</dbReference>
<comment type="pathway">
    <text evidence="1">Siderophore biosynthesis.</text>
</comment>
<dbReference type="EMBL" id="JAEMWV010000004">
    <property type="protein sequence ID" value="MBN8251662.1"/>
    <property type="molecule type" value="Genomic_DNA"/>
</dbReference>
<feature type="domain" description="Aerobactin siderophore biosynthesis IucA/IucC N-terminal" evidence="3">
    <location>
        <begin position="133"/>
        <end position="366"/>
    </location>
</feature>
<comment type="similarity">
    <text evidence="2">Belongs to the IucA/IucC family.</text>
</comment>
<dbReference type="RefSeq" id="WP_119544080.1">
    <property type="nucleotide sequence ID" value="NZ_CP090431.1"/>
</dbReference>
<feature type="domain" description="Aerobactin siderophore biosynthesis IucA/IucC-like C-terminal" evidence="4">
    <location>
        <begin position="396"/>
        <end position="555"/>
    </location>
</feature>
<name>A0A8I1MG46_9BACI</name>
<evidence type="ECO:0000313" key="6">
    <source>
        <dbReference type="Proteomes" id="UP000664578"/>
    </source>
</evidence>
<accession>A0A8I1MG46</accession>
<dbReference type="GO" id="GO:0019290">
    <property type="term" value="P:siderophore biosynthetic process"/>
    <property type="evidence" value="ECO:0007669"/>
    <property type="project" value="InterPro"/>
</dbReference>
<organism evidence="5 6">
    <name type="scientific">Priestia flexa</name>
    <dbReference type="NCBI Taxonomy" id="86664"/>
    <lineage>
        <taxon>Bacteria</taxon>
        <taxon>Bacillati</taxon>
        <taxon>Bacillota</taxon>
        <taxon>Bacilli</taxon>
        <taxon>Bacillales</taxon>
        <taxon>Bacillaceae</taxon>
        <taxon>Priestia</taxon>
    </lineage>
</organism>
<protein>
    <submittedName>
        <fullName evidence="5">IucA/IucC family siderophore biosynthesis protein</fullName>
    </submittedName>
</protein>
<evidence type="ECO:0000259" key="4">
    <source>
        <dbReference type="Pfam" id="PF06276"/>
    </source>
</evidence>
<evidence type="ECO:0000259" key="3">
    <source>
        <dbReference type="Pfam" id="PF04183"/>
    </source>
</evidence>
<dbReference type="GeneID" id="93683227"/>
<dbReference type="InterPro" id="IPR022770">
    <property type="entry name" value="IucA/IucC-like_C"/>
</dbReference>
<dbReference type="Pfam" id="PF06276">
    <property type="entry name" value="FhuF"/>
    <property type="match status" value="1"/>
</dbReference>
<dbReference type="PANTHER" id="PTHR34384:SF5">
    <property type="entry name" value="L-2,3-DIAMINOPROPANOATE--CITRATE LIGASE"/>
    <property type="match status" value="1"/>
</dbReference>
<dbReference type="Pfam" id="PF04183">
    <property type="entry name" value="IucA_IucC"/>
    <property type="match status" value="1"/>
</dbReference>
<reference evidence="5" key="1">
    <citation type="submission" date="2020-12" db="EMBL/GenBank/DDBJ databases">
        <title>PHA producing bacteria isolated from mangrove.</title>
        <authorList>
            <person name="Zheng W."/>
            <person name="Yu S."/>
            <person name="Huang Y."/>
        </authorList>
    </citation>
    <scope>NUCLEOTIDE SEQUENCE</scope>
    <source>
        <strain evidence="5">GN22-4</strain>
    </source>
</reference>
<dbReference type="PANTHER" id="PTHR34384">
    <property type="entry name" value="L-2,3-DIAMINOPROPANOATE--CITRATE LIGASE"/>
    <property type="match status" value="1"/>
</dbReference>
<sequence length="580" mass="66879">MNAQQSANFITMQNVVNCYVRETGKGKWIKVGEGEELILTLEKQPVTLYFPAYYRSLTGRHLLNEQMAYQVEGHERQELDLLTLLALLMKEVTEDLLQINELIVRVLLSYENMKQFIEVRQAELQECYGADKSFLQSEQALLIGHQLHPTPKSRQGILPEEETIFAPELKGKFQLHYFYAEASLVKEGSALEQARLVIKKQLVEDEEVSDEFKTNYCQDDENVLIPMHPLQARYLLGKSEVCDWIQSGRLSYLGPQGQAFYPTSSVRTVYNSSADVMYKFSIPVKITNSLRVNKRKELYRGVEVTELLRAGLEEELQIYHPAFHIIKDFAYVTLGEEEIGFEVVIRENPFKGSQGDSTTLLASLCQDHVYRHHTQLQEIVHRLAKAENRSLEAVSQDWFKQYLDISLKPMMWLYTEKGIALEAHQQNSIIKLTKEGYPQAFYYRDNQGYYFMRSKQESLKKLIKDLNQMSDTVCDDAVAEERFRYYVIFNHLFGLINAFGTSGLIEESKLIEQMRTVISEYAKNDHTNLVKSMLSQESLPCKANLLTRVHDMDELVGSLETQSVYVDVTNPLAVLEGVYK</sequence>
<proteinExistence type="inferred from homology"/>
<gene>
    <name evidence="5" type="ORF">JF537_08730</name>
</gene>
<evidence type="ECO:0000313" key="5">
    <source>
        <dbReference type="EMBL" id="MBN8251662.1"/>
    </source>
</evidence>
<comment type="caution">
    <text evidence="5">The sequence shown here is derived from an EMBL/GenBank/DDBJ whole genome shotgun (WGS) entry which is preliminary data.</text>
</comment>
<dbReference type="Proteomes" id="UP000664578">
    <property type="component" value="Unassembled WGS sequence"/>
</dbReference>
<dbReference type="Gene3D" id="1.10.510.40">
    <property type="match status" value="1"/>
</dbReference>
<evidence type="ECO:0000256" key="2">
    <source>
        <dbReference type="ARBA" id="ARBA00007832"/>
    </source>
</evidence>
<dbReference type="GO" id="GO:0016881">
    <property type="term" value="F:acid-amino acid ligase activity"/>
    <property type="evidence" value="ECO:0007669"/>
    <property type="project" value="UniProtKB-ARBA"/>
</dbReference>
<dbReference type="AlphaFoldDB" id="A0A8I1MG46"/>
<dbReference type="InterPro" id="IPR007310">
    <property type="entry name" value="Aerobactin_biosyn_IucA/IucC_N"/>
</dbReference>